<evidence type="ECO:0000256" key="4">
    <source>
        <dbReference type="ARBA" id="ARBA00022989"/>
    </source>
</evidence>
<evidence type="ECO:0000313" key="8">
    <source>
        <dbReference type="EMBL" id="SFJ78992.1"/>
    </source>
</evidence>
<comment type="subcellular location">
    <subcellularLocation>
        <location evidence="1">Cell membrane</location>
        <topology evidence="1">Multi-pass membrane protein</topology>
    </subcellularLocation>
</comment>
<dbReference type="InterPro" id="IPR011701">
    <property type="entry name" value="MFS"/>
</dbReference>
<feature type="transmembrane region" description="Helical" evidence="7">
    <location>
        <begin position="68"/>
        <end position="88"/>
    </location>
</feature>
<dbReference type="EMBL" id="FOSG01000001">
    <property type="protein sequence ID" value="SFJ78992.1"/>
    <property type="molecule type" value="Genomic_DNA"/>
</dbReference>
<evidence type="ECO:0000256" key="2">
    <source>
        <dbReference type="ARBA" id="ARBA00022475"/>
    </source>
</evidence>
<accession>A0A1I3U7T8</accession>
<feature type="compositionally biased region" description="Gly residues" evidence="6">
    <location>
        <begin position="264"/>
        <end position="281"/>
    </location>
</feature>
<feature type="transmembrane region" description="Helical" evidence="7">
    <location>
        <begin position="345"/>
        <end position="368"/>
    </location>
</feature>
<feature type="transmembrane region" description="Helical" evidence="7">
    <location>
        <begin position="190"/>
        <end position="210"/>
    </location>
</feature>
<dbReference type="SUPFAM" id="SSF103473">
    <property type="entry name" value="MFS general substrate transporter"/>
    <property type="match status" value="1"/>
</dbReference>
<keyword evidence="5 7" id="KW-0472">Membrane</keyword>
<evidence type="ECO:0000313" key="9">
    <source>
        <dbReference type="Proteomes" id="UP000198928"/>
    </source>
</evidence>
<keyword evidence="2" id="KW-1003">Cell membrane</keyword>
<sequence length="496" mass="50007">MGHTDDVAALRTPQHGEGRFRRTARAIVRAVHTPPRALGRRIRKATHAQGAGESGLGKLIELHAVNSAGDMMITVALASTIFFSVPTGEARGRVALYLAVTLAPFALLAPIIGPLLDRIPHGRRAAMAGSMLGRALLALSMAGAVATGSLELYPAALGVLVASKAYGVVRSAVVPRLLPHRISLVKANSRVTLAGLLATGAAAPLGAALHSLGPAWPLYGAFTVFVIGTFLSFSLPHKVDSAKGERRALLTAYEAAHSHDGDGGADTGGGATGESGAGGAAAGSAAGKNGNGSGKPRRPGLRTVGASVFNALLANSSLRALSGFLTFFLAFMLREHPLAGLDPVVSLGVVAVAAGGGNALGTALGAWLRDRVPEMIIASVLALALTATVVAAVLYGTVTVPVVAAVAGLAQALGKLSLDALIQRDVPEVVRTSAFARSETLMQMSWVAGGAVGIALPLIGPVGMGVAGVIVAVGALATVRPLLSAARHGTPHPRVA</sequence>
<dbReference type="Proteomes" id="UP000198928">
    <property type="component" value="Unassembled WGS sequence"/>
</dbReference>
<feature type="transmembrane region" description="Helical" evidence="7">
    <location>
        <begin position="125"/>
        <end position="146"/>
    </location>
</feature>
<evidence type="ECO:0000256" key="7">
    <source>
        <dbReference type="SAM" id="Phobius"/>
    </source>
</evidence>
<protein>
    <submittedName>
        <fullName evidence="8">Major Facilitator Superfamily protein</fullName>
    </submittedName>
</protein>
<feature type="transmembrane region" description="Helical" evidence="7">
    <location>
        <begin position="216"/>
        <end position="236"/>
    </location>
</feature>
<evidence type="ECO:0000256" key="1">
    <source>
        <dbReference type="ARBA" id="ARBA00004651"/>
    </source>
</evidence>
<proteinExistence type="predicted"/>
<dbReference type="AlphaFoldDB" id="A0A1I3U7T8"/>
<dbReference type="InterPro" id="IPR036259">
    <property type="entry name" value="MFS_trans_sf"/>
</dbReference>
<evidence type="ECO:0000256" key="3">
    <source>
        <dbReference type="ARBA" id="ARBA00022692"/>
    </source>
</evidence>
<feature type="transmembrane region" description="Helical" evidence="7">
    <location>
        <begin position="465"/>
        <end position="483"/>
    </location>
</feature>
<dbReference type="PANTHER" id="PTHR23513:SF18">
    <property type="entry name" value="INTEGRAL MEMBRANE PROTEIN"/>
    <property type="match status" value="1"/>
</dbReference>
<feature type="transmembrane region" description="Helical" evidence="7">
    <location>
        <begin position="375"/>
        <end position="396"/>
    </location>
</feature>
<organism evidence="8 9">
    <name type="scientific">Streptomyces pini</name>
    <dbReference type="NCBI Taxonomy" id="1520580"/>
    <lineage>
        <taxon>Bacteria</taxon>
        <taxon>Bacillati</taxon>
        <taxon>Actinomycetota</taxon>
        <taxon>Actinomycetes</taxon>
        <taxon>Kitasatosporales</taxon>
        <taxon>Streptomycetaceae</taxon>
        <taxon>Streptomyces</taxon>
    </lineage>
</organism>
<feature type="transmembrane region" description="Helical" evidence="7">
    <location>
        <begin position="94"/>
        <end position="113"/>
    </location>
</feature>
<evidence type="ECO:0000256" key="5">
    <source>
        <dbReference type="ARBA" id="ARBA00023136"/>
    </source>
</evidence>
<evidence type="ECO:0000256" key="6">
    <source>
        <dbReference type="SAM" id="MobiDB-lite"/>
    </source>
</evidence>
<dbReference type="Gene3D" id="1.20.1250.20">
    <property type="entry name" value="MFS general substrate transporter like domains"/>
    <property type="match status" value="1"/>
</dbReference>
<dbReference type="GO" id="GO:0005886">
    <property type="term" value="C:plasma membrane"/>
    <property type="evidence" value="ECO:0007669"/>
    <property type="project" value="UniProtKB-SubCell"/>
</dbReference>
<keyword evidence="3 7" id="KW-0812">Transmembrane</keyword>
<keyword evidence="4 7" id="KW-1133">Transmembrane helix</keyword>
<feature type="transmembrane region" description="Helical" evidence="7">
    <location>
        <begin position="307"/>
        <end position="333"/>
    </location>
</feature>
<gene>
    <name evidence="8" type="ORF">SAMN05192584_101335</name>
</gene>
<dbReference type="GO" id="GO:0022857">
    <property type="term" value="F:transmembrane transporter activity"/>
    <property type="evidence" value="ECO:0007669"/>
    <property type="project" value="InterPro"/>
</dbReference>
<keyword evidence="9" id="KW-1185">Reference proteome</keyword>
<name>A0A1I3U7T8_9ACTN</name>
<dbReference type="Pfam" id="PF07690">
    <property type="entry name" value="MFS_1"/>
    <property type="match status" value="1"/>
</dbReference>
<reference evidence="9" key="1">
    <citation type="submission" date="2016-10" db="EMBL/GenBank/DDBJ databases">
        <authorList>
            <person name="Varghese N."/>
            <person name="Submissions S."/>
        </authorList>
    </citation>
    <scope>NUCLEOTIDE SEQUENCE [LARGE SCALE GENOMIC DNA]</scope>
    <source>
        <strain evidence="9">PL19</strain>
    </source>
</reference>
<feature type="region of interest" description="Disordered" evidence="6">
    <location>
        <begin position="258"/>
        <end position="299"/>
    </location>
</feature>
<dbReference type="PANTHER" id="PTHR23513">
    <property type="entry name" value="INTEGRAL MEMBRANE EFFLUX PROTEIN-RELATED"/>
    <property type="match status" value="1"/>
</dbReference>